<proteinExistence type="predicted"/>
<evidence type="ECO:0000313" key="2">
    <source>
        <dbReference type="Proteomes" id="UP000479000"/>
    </source>
</evidence>
<keyword evidence="2" id="KW-1185">Reference proteome</keyword>
<sequence>MDQRGNVQLGLKDHGVLIQSLDLDYDLNGAKKINPPLLSSEKAVALNDVGNAVGIKHLVDFRIVYIEDVDDSSPSVDDTVTIDDKTRTDHQQSISFRNGLMLRQLLTCNGVHGIHKLSMEYLRRSLSKLNMST</sequence>
<organism evidence="1 2">
    <name type="scientific">Nesidiocoris tenuis</name>
    <dbReference type="NCBI Taxonomy" id="355587"/>
    <lineage>
        <taxon>Eukaryota</taxon>
        <taxon>Metazoa</taxon>
        <taxon>Ecdysozoa</taxon>
        <taxon>Arthropoda</taxon>
        <taxon>Hexapoda</taxon>
        <taxon>Insecta</taxon>
        <taxon>Pterygota</taxon>
        <taxon>Neoptera</taxon>
        <taxon>Paraneoptera</taxon>
        <taxon>Hemiptera</taxon>
        <taxon>Heteroptera</taxon>
        <taxon>Panheteroptera</taxon>
        <taxon>Cimicomorpha</taxon>
        <taxon>Miridae</taxon>
        <taxon>Dicyphina</taxon>
        <taxon>Nesidiocoris</taxon>
    </lineage>
</organism>
<dbReference type="AlphaFoldDB" id="A0A6H5HK43"/>
<reference evidence="1 2" key="1">
    <citation type="submission" date="2020-02" db="EMBL/GenBank/DDBJ databases">
        <authorList>
            <person name="Ferguson B K."/>
        </authorList>
    </citation>
    <scope>NUCLEOTIDE SEQUENCE [LARGE SCALE GENOMIC DNA]</scope>
</reference>
<accession>A0A6H5HK43</accession>
<gene>
    <name evidence="1" type="ORF">NTEN_LOCUS18966</name>
</gene>
<dbReference type="Proteomes" id="UP000479000">
    <property type="component" value="Unassembled WGS sequence"/>
</dbReference>
<evidence type="ECO:0000313" key="1">
    <source>
        <dbReference type="EMBL" id="CAB0014540.1"/>
    </source>
</evidence>
<dbReference type="EMBL" id="CADCXU010028046">
    <property type="protein sequence ID" value="CAB0014540.1"/>
    <property type="molecule type" value="Genomic_DNA"/>
</dbReference>
<protein>
    <submittedName>
        <fullName evidence="1">Uncharacterized protein</fullName>
    </submittedName>
</protein>
<name>A0A6H5HK43_9HEMI</name>